<organism evidence="3 4">
    <name type="scientific">Levilactobacillus tujiorum</name>
    <dbReference type="NCBI Taxonomy" id="2912243"/>
    <lineage>
        <taxon>Bacteria</taxon>
        <taxon>Bacillati</taxon>
        <taxon>Bacillota</taxon>
        <taxon>Bacilli</taxon>
        <taxon>Lactobacillales</taxon>
        <taxon>Lactobacillaceae</taxon>
        <taxon>Levilactobacillus</taxon>
    </lineage>
</organism>
<dbReference type="Gene3D" id="1.10.4080.10">
    <property type="entry name" value="ADP-ribosylation/Crystallin J1"/>
    <property type="match status" value="1"/>
</dbReference>
<keyword evidence="4" id="KW-1185">Reference proteome</keyword>
<dbReference type="InterPro" id="IPR036705">
    <property type="entry name" value="Ribosyl_crysJ1_sf"/>
</dbReference>
<reference evidence="3 4" key="1">
    <citation type="submission" date="2020-03" db="EMBL/GenBank/DDBJ databases">
        <authorList>
            <person name="Zhang Z."/>
            <person name="Guo Z."/>
            <person name="Hou Q."/>
            <person name="Shen X."/>
        </authorList>
    </citation>
    <scope>NUCLEOTIDE SEQUENCE [LARGE SCALE GENOMIC DNA]</scope>
    <source>
        <strain evidence="3 4">HBUAS51329</strain>
    </source>
</reference>
<keyword evidence="2" id="KW-0378">Hydrolase</keyword>
<proteinExistence type="inferred from homology"/>
<sequence length="312" mass="34272">MIQQQILNFLRAAVVADALGVPVEMRQRGTFQLTEMTGQGTWKQPRGSWSDDTSMTLCLLQNLVAGGSYDDLLDKFEAYVMYGDWTSRGVTFGVGRTCANAVRNHAINQLPALECGDAAEFANGNGALMRIAPLAVVLQHETDFQRRVQITRNYTALTHGHPRSVLGSLIFLEVLHELLLDQSVASALKSVHNRIVREIPDDAAVTAEFKAYQRLFLPNFGQLPVAEIKSSSYVVDTLEAALWVALNSDDLKTAILTAVNLGGDTDTIATVTASLIVAKNKLATIPDEWWSQTLNHALLDRVMIPFAEKFAD</sequence>
<protein>
    <submittedName>
        <fullName evidence="3">ADP-ribosylglycohydrolase</fullName>
    </submittedName>
</protein>
<dbReference type="Pfam" id="PF03747">
    <property type="entry name" value="ADP_ribosyl_GH"/>
    <property type="match status" value="1"/>
</dbReference>
<comment type="similarity">
    <text evidence="1">Belongs to the ADP-ribosylglycohydrolase family.</text>
</comment>
<name>A0ABX1L791_9LACO</name>
<evidence type="ECO:0000313" key="3">
    <source>
        <dbReference type="EMBL" id="NLR29837.1"/>
    </source>
</evidence>
<gene>
    <name evidence="3" type="ORF">HEQ44_06525</name>
</gene>
<dbReference type="RefSeq" id="WP_168849606.1">
    <property type="nucleotide sequence ID" value="NZ_JAAVSD010000015.1"/>
</dbReference>
<dbReference type="EMBL" id="JAAVSD010000015">
    <property type="protein sequence ID" value="NLR29837.1"/>
    <property type="molecule type" value="Genomic_DNA"/>
</dbReference>
<accession>A0ABX1L791</accession>
<comment type="caution">
    <text evidence="3">The sequence shown here is derived from an EMBL/GenBank/DDBJ whole genome shotgun (WGS) entry which is preliminary data.</text>
</comment>
<evidence type="ECO:0000256" key="2">
    <source>
        <dbReference type="ARBA" id="ARBA00022801"/>
    </source>
</evidence>
<dbReference type="PANTHER" id="PTHR16222:SF24">
    <property type="entry name" value="ADP-RIBOSYLHYDROLASE ARH3"/>
    <property type="match status" value="1"/>
</dbReference>
<dbReference type="Proteomes" id="UP000707477">
    <property type="component" value="Unassembled WGS sequence"/>
</dbReference>
<evidence type="ECO:0000256" key="1">
    <source>
        <dbReference type="ARBA" id="ARBA00010702"/>
    </source>
</evidence>
<dbReference type="SUPFAM" id="SSF101478">
    <property type="entry name" value="ADP-ribosylglycohydrolase"/>
    <property type="match status" value="1"/>
</dbReference>
<dbReference type="InterPro" id="IPR005502">
    <property type="entry name" value="Ribosyl_crysJ1"/>
</dbReference>
<evidence type="ECO:0000313" key="4">
    <source>
        <dbReference type="Proteomes" id="UP000707477"/>
    </source>
</evidence>
<dbReference type="InterPro" id="IPR050792">
    <property type="entry name" value="ADP-ribosylglycohydrolase"/>
</dbReference>
<dbReference type="PANTHER" id="PTHR16222">
    <property type="entry name" value="ADP-RIBOSYLGLYCOHYDROLASE"/>
    <property type="match status" value="1"/>
</dbReference>